<protein>
    <submittedName>
        <fullName evidence="13">FAD-dependent oxidoreductase</fullName>
    </submittedName>
</protein>
<gene>
    <name evidence="13" type="ORF">LOC68_24745</name>
</gene>
<feature type="transmembrane region" description="Helical" evidence="10">
    <location>
        <begin position="586"/>
        <end position="609"/>
    </location>
</feature>
<evidence type="ECO:0000313" key="13">
    <source>
        <dbReference type="EMBL" id="MCC9631618.1"/>
    </source>
</evidence>
<evidence type="ECO:0000256" key="6">
    <source>
        <dbReference type="ARBA" id="ARBA00022723"/>
    </source>
</evidence>
<keyword evidence="6" id="KW-0479">Metal-binding</keyword>
<dbReference type="PANTHER" id="PTHR43809">
    <property type="entry name" value="NITRITE REDUCTASE (NADH) LARGE SUBUNIT"/>
    <property type="match status" value="1"/>
</dbReference>
<feature type="transmembrane region" description="Helical" evidence="10">
    <location>
        <begin position="554"/>
        <end position="574"/>
    </location>
</feature>
<feature type="transmembrane region" description="Helical" evidence="10">
    <location>
        <begin position="630"/>
        <end position="651"/>
    </location>
</feature>
<organism evidence="13 14">
    <name type="scientific">Blastopirellula sediminis</name>
    <dbReference type="NCBI Taxonomy" id="2894196"/>
    <lineage>
        <taxon>Bacteria</taxon>
        <taxon>Pseudomonadati</taxon>
        <taxon>Planctomycetota</taxon>
        <taxon>Planctomycetia</taxon>
        <taxon>Pirellulales</taxon>
        <taxon>Pirellulaceae</taxon>
        <taxon>Blastopirellula</taxon>
    </lineage>
</organism>
<evidence type="ECO:0000256" key="8">
    <source>
        <dbReference type="ARBA" id="ARBA00023004"/>
    </source>
</evidence>
<feature type="domain" description="BFD-like [2Fe-2S]-binding" evidence="11">
    <location>
        <begin position="418"/>
        <end position="465"/>
    </location>
</feature>
<keyword evidence="9" id="KW-0411">Iron-sulfur</keyword>
<dbReference type="SUPFAM" id="SSF51905">
    <property type="entry name" value="FAD/NAD(P)-binding domain"/>
    <property type="match status" value="2"/>
</dbReference>
<dbReference type="InterPro" id="IPR036188">
    <property type="entry name" value="FAD/NAD-bd_sf"/>
</dbReference>
<dbReference type="GO" id="GO:0016491">
    <property type="term" value="F:oxidoreductase activity"/>
    <property type="evidence" value="ECO:0007669"/>
    <property type="project" value="UniProtKB-KW"/>
</dbReference>
<comment type="cofactor">
    <cofactor evidence="2">
        <name>[4Fe-4S] cluster</name>
        <dbReference type="ChEBI" id="CHEBI:49883"/>
    </cofactor>
</comment>
<comment type="caution">
    <text evidence="13">The sequence shown here is derived from an EMBL/GenBank/DDBJ whole genome shotgun (WGS) entry which is preliminary data.</text>
</comment>
<evidence type="ECO:0000259" key="12">
    <source>
        <dbReference type="Pfam" id="PF07992"/>
    </source>
</evidence>
<name>A0A9X1SIH3_9BACT</name>
<keyword evidence="7" id="KW-0560">Oxidoreductase</keyword>
<dbReference type="PANTHER" id="PTHR43809:SF1">
    <property type="entry name" value="NITRITE REDUCTASE (NADH) LARGE SUBUNIT"/>
    <property type="match status" value="1"/>
</dbReference>
<dbReference type="Pfam" id="PF04324">
    <property type="entry name" value="Fer2_BFD"/>
    <property type="match status" value="1"/>
</dbReference>
<keyword evidence="8" id="KW-0408">Iron</keyword>
<dbReference type="PRINTS" id="PR00368">
    <property type="entry name" value="FADPNR"/>
</dbReference>
<dbReference type="PRINTS" id="PR00411">
    <property type="entry name" value="PNDRDTASEI"/>
</dbReference>
<dbReference type="InterPro" id="IPR023753">
    <property type="entry name" value="FAD/NAD-binding_dom"/>
</dbReference>
<dbReference type="GO" id="GO:0046872">
    <property type="term" value="F:metal ion binding"/>
    <property type="evidence" value="ECO:0007669"/>
    <property type="project" value="UniProtKB-KW"/>
</dbReference>
<keyword evidence="5" id="KW-0349">Heme</keyword>
<dbReference type="InterPro" id="IPR007419">
    <property type="entry name" value="BFD-like_2Fe2S-bd_dom"/>
</dbReference>
<dbReference type="InterPro" id="IPR052034">
    <property type="entry name" value="NasD-like"/>
</dbReference>
<evidence type="ECO:0000256" key="10">
    <source>
        <dbReference type="SAM" id="Phobius"/>
    </source>
</evidence>
<evidence type="ECO:0000259" key="11">
    <source>
        <dbReference type="Pfam" id="PF04324"/>
    </source>
</evidence>
<comment type="cofactor">
    <cofactor evidence="1">
        <name>siroheme</name>
        <dbReference type="ChEBI" id="CHEBI:60052"/>
    </cofactor>
</comment>
<proteinExistence type="inferred from homology"/>
<reference evidence="13" key="1">
    <citation type="submission" date="2021-11" db="EMBL/GenBank/DDBJ databases">
        <title>Genome sequence.</title>
        <authorList>
            <person name="Sun Q."/>
        </authorList>
    </citation>
    <scope>NUCLEOTIDE SEQUENCE</scope>
    <source>
        <strain evidence="13">JC732</strain>
    </source>
</reference>
<keyword evidence="10" id="KW-0472">Membrane</keyword>
<dbReference type="GO" id="GO:0051536">
    <property type="term" value="F:iron-sulfur cluster binding"/>
    <property type="evidence" value="ECO:0007669"/>
    <property type="project" value="UniProtKB-KW"/>
</dbReference>
<dbReference type="AlphaFoldDB" id="A0A9X1SIH3"/>
<comment type="pathway">
    <text evidence="3">Nitrogen metabolism; nitrate reduction (assimilation).</text>
</comment>
<evidence type="ECO:0000256" key="1">
    <source>
        <dbReference type="ARBA" id="ARBA00001929"/>
    </source>
</evidence>
<accession>A0A9X1SIH3</accession>
<evidence type="ECO:0000256" key="5">
    <source>
        <dbReference type="ARBA" id="ARBA00022617"/>
    </source>
</evidence>
<evidence type="ECO:0000256" key="3">
    <source>
        <dbReference type="ARBA" id="ARBA00005096"/>
    </source>
</evidence>
<dbReference type="InterPro" id="IPR041854">
    <property type="entry name" value="BFD-like_2Fe2S-bd_dom_sf"/>
</dbReference>
<feature type="transmembrane region" description="Helical" evidence="10">
    <location>
        <begin position="479"/>
        <end position="501"/>
    </location>
</feature>
<dbReference type="Proteomes" id="UP001139103">
    <property type="component" value="Unassembled WGS sequence"/>
</dbReference>
<dbReference type="Gene3D" id="3.50.50.60">
    <property type="entry name" value="FAD/NAD(P)-binding domain"/>
    <property type="match status" value="2"/>
</dbReference>
<evidence type="ECO:0000313" key="14">
    <source>
        <dbReference type="Proteomes" id="UP001139103"/>
    </source>
</evidence>
<keyword evidence="10" id="KW-1133">Transmembrane helix</keyword>
<dbReference type="Pfam" id="PF07992">
    <property type="entry name" value="Pyr_redox_2"/>
    <property type="match status" value="1"/>
</dbReference>
<evidence type="ECO:0000256" key="9">
    <source>
        <dbReference type="ARBA" id="ARBA00023014"/>
    </source>
</evidence>
<evidence type="ECO:0000256" key="7">
    <source>
        <dbReference type="ARBA" id="ARBA00023002"/>
    </source>
</evidence>
<evidence type="ECO:0000256" key="2">
    <source>
        <dbReference type="ARBA" id="ARBA00001966"/>
    </source>
</evidence>
<feature type="domain" description="FAD/NAD(P)-binding" evidence="12">
    <location>
        <begin position="8"/>
        <end position="286"/>
    </location>
</feature>
<sequence length="652" mass="70590">MCAVEQTLVVVGNGMVSHALCQRLVAENGKSPYSITVIGEEPHAAYDRVRLTKYFETPDPETLQLASRQWYQDHGIQLHTGDAVVEVDRERREVACASGKKFSYDRLVLATGSRAWRPEVPGVELEGVYLYRTLNDVDAIRNHALRAKSAAVIGGGLLGLEAAKALHDYGLEVHIVEVAPGLMPRQLDHDCGAFLKEKIEQLGCHVHLIKRSTEIVADGEQRVLHFASGDSLTVDMVVISAGIRPRSELAAEAEITLGKRGGIEVDDCLRTSDPNIFAVGECAEHRGTIYGLVGPGIAMATTLGDNLLGGKSKFVGADQSARLKLLDIDVTSLGAPLGDSPNITLIAASGEDYSRKILLMGGKAIGAFGVGPWSECERLRTVIDAGGRIWPWQQARFQRSGNVWGSDSSVQQWPDAAIICSCKNVCKGAIDQAVAAGCASVAEVAAATGASTSCGSCQPLVKQILGTSEAVTRVPGRNALLWASILTLFVMTMLLLLGPVAAAESVESFRYQFSLIWRDDVIKQISGYSLLAIMLISTIFTLRKRWPRFKWGEYGYWRAFHAIVGLTTLAGLWLHTGGGLGANLNLMLSMAFVLLAITGGLTGAASALESQFTGEAAIWLRKYRPWINQIHIWILVPLGVFLVFHVTCVYYF</sequence>
<keyword evidence="10" id="KW-0812">Transmembrane</keyword>
<dbReference type="FunFam" id="3.50.50.60:FF:000033">
    <property type="entry name" value="Nitrite reductase [NAD(P)H], large subunit"/>
    <property type="match status" value="1"/>
</dbReference>
<evidence type="ECO:0000256" key="4">
    <source>
        <dbReference type="ARBA" id="ARBA00010429"/>
    </source>
</evidence>
<comment type="similarity">
    <text evidence="4">Belongs to the nitrite and sulfite reductase 4Fe-4S domain family.</text>
</comment>
<dbReference type="Gene3D" id="1.10.10.1100">
    <property type="entry name" value="BFD-like [2Fe-2S]-binding domain"/>
    <property type="match status" value="1"/>
</dbReference>
<feature type="transmembrane region" description="Helical" evidence="10">
    <location>
        <begin position="521"/>
        <end position="542"/>
    </location>
</feature>
<keyword evidence="14" id="KW-1185">Reference proteome</keyword>
<dbReference type="RefSeq" id="WP_230223910.1">
    <property type="nucleotide sequence ID" value="NZ_JAJKFT010000010.1"/>
</dbReference>
<dbReference type="EMBL" id="JAJKFT010000010">
    <property type="protein sequence ID" value="MCC9631618.1"/>
    <property type="molecule type" value="Genomic_DNA"/>
</dbReference>